<dbReference type="PANTHER" id="PTHR36838:SF3">
    <property type="entry name" value="TRANSPORTER AUXIN EFFLUX CARRIER EC FAMILY"/>
    <property type="match status" value="1"/>
</dbReference>
<feature type="transmembrane region" description="Helical" evidence="8">
    <location>
        <begin position="78"/>
        <end position="96"/>
    </location>
</feature>
<evidence type="ECO:0000256" key="5">
    <source>
        <dbReference type="ARBA" id="ARBA00022692"/>
    </source>
</evidence>
<dbReference type="Proteomes" id="UP001193035">
    <property type="component" value="Unassembled WGS sequence"/>
</dbReference>
<dbReference type="Gene3D" id="1.20.1530.20">
    <property type="match status" value="1"/>
</dbReference>
<dbReference type="Pfam" id="PF03547">
    <property type="entry name" value="Mem_trans"/>
    <property type="match status" value="1"/>
</dbReference>
<name>A0ABY2X4G8_9RHOB</name>
<reference evidence="9 10" key="1">
    <citation type="submission" date="2019-05" db="EMBL/GenBank/DDBJ databases">
        <title>Ruegeria sp. nov., isolated from tidal flat.</title>
        <authorList>
            <person name="Kim W."/>
        </authorList>
    </citation>
    <scope>NUCLEOTIDE SEQUENCE [LARGE SCALE GENOMIC DNA]</scope>
    <source>
        <strain evidence="9 10">CAU 1488</strain>
    </source>
</reference>
<keyword evidence="4" id="KW-1003">Cell membrane</keyword>
<feature type="transmembrane region" description="Helical" evidence="8">
    <location>
        <begin position="141"/>
        <end position="164"/>
    </location>
</feature>
<evidence type="ECO:0000313" key="9">
    <source>
        <dbReference type="EMBL" id="TMV10263.1"/>
    </source>
</evidence>
<dbReference type="EMBL" id="VCPD01000001">
    <property type="protein sequence ID" value="TMV10263.1"/>
    <property type="molecule type" value="Genomic_DNA"/>
</dbReference>
<keyword evidence="7 8" id="KW-0472">Membrane</keyword>
<keyword evidence="3" id="KW-0813">Transport</keyword>
<keyword evidence="10" id="KW-1185">Reference proteome</keyword>
<comment type="subcellular location">
    <subcellularLocation>
        <location evidence="1">Cell membrane</location>
        <topology evidence="1">Multi-pass membrane protein</topology>
    </subcellularLocation>
</comment>
<gene>
    <name evidence="9" type="ORF">FGK63_04150</name>
</gene>
<evidence type="ECO:0000256" key="1">
    <source>
        <dbReference type="ARBA" id="ARBA00004651"/>
    </source>
</evidence>
<dbReference type="InterPro" id="IPR038770">
    <property type="entry name" value="Na+/solute_symporter_sf"/>
</dbReference>
<keyword evidence="6 8" id="KW-1133">Transmembrane helix</keyword>
<feature type="transmembrane region" description="Helical" evidence="8">
    <location>
        <begin position="268"/>
        <end position="286"/>
    </location>
</feature>
<organism evidence="9 10">
    <name type="scientific">Ruegeria sediminis</name>
    <dbReference type="NCBI Taxonomy" id="2583820"/>
    <lineage>
        <taxon>Bacteria</taxon>
        <taxon>Pseudomonadati</taxon>
        <taxon>Pseudomonadota</taxon>
        <taxon>Alphaproteobacteria</taxon>
        <taxon>Rhodobacterales</taxon>
        <taxon>Roseobacteraceae</taxon>
        <taxon>Ruegeria</taxon>
    </lineage>
</organism>
<feature type="transmembrane region" description="Helical" evidence="8">
    <location>
        <begin position="298"/>
        <end position="320"/>
    </location>
</feature>
<sequence length="332" mass="34954">MVRGQLANQANKRCHLELINLIAPVFAVIATGYVFSWANVLGESTSEALVKFAVYVLLPAVMFYLIGQEKFENLLNVGFYLAYGGTMAVLLVALLLGCRHILGMQPAAATIAAFAAIASNTALVALPVLHTIFGPSGALPAVLANLVVAIVLLAFTVSLEGLAGKSSKKKTPIGRIVLNVLKTPIILSTLLGLLYSFTGLGFPQAVSGYLELLSQALAAVALFAIGFTTSIRTILKTGPLILGLSIAKLVVAPGLVLLAAHLVGLDPLWTIAATVSAAVPTAKNVFLLAQHYDQEPQLAAHTISATSILSFGTLILWLVLLHHLYPTAFQLQ</sequence>
<comment type="caution">
    <text evidence="9">The sequence shown here is derived from an EMBL/GenBank/DDBJ whole genome shotgun (WGS) entry which is preliminary data.</text>
</comment>
<evidence type="ECO:0000256" key="8">
    <source>
        <dbReference type="SAM" id="Phobius"/>
    </source>
</evidence>
<feature type="transmembrane region" description="Helical" evidence="8">
    <location>
        <begin position="240"/>
        <end position="262"/>
    </location>
</feature>
<feature type="transmembrane region" description="Helical" evidence="8">
    <location>
        <begin position="209"/>
        <end position="228"/>
    </location>
</feature>
<protein>
    <submittedName>
        <fullName evidence="9">AEC family transporter</fullName>
    </submittedName>
</protein>
<keyword evidence="5 8" id="KW-0812">Transmembrane</keyword>
<evidence type="ECO:0000313" key="10">
    <source>
        <dbReference type="Proteomes" id="UP001193035"/>
    </source>
</evidence>
<proteinExistence type="inferred from homology"/>
<evidence type="ECO:0000256" key="2">
    <source>
        <dbReference type="ARBA" id="ARBA00010145"/>
    </source>
</evidence>
<evidence type="ECO:0000256" key="3">
    <source>
        <dbReference type="ARBA" id="ARBA00022448"/>
    </source>
</evidence>
<comment type="similarity">
    <text evidence="2">Belongs to the auxin efflux carrier (TC 2.A.69) family.</text>
</comment>
<feature type="transmembrane region" description="Helical" evidence="8">
    <location>
        <begin position="21"/>
        <end position="41"/>
    </location>
</feature>
<evidence type="ECO:0000256" key="7">
    <source>
        <dbReference type="ARBA" id="ARBA00023136"/>
    </source>
</evidence>
<feature type="transmembrane region" description="Helical" evidence="8">
    <location>
        <begin position="48"/>
        <end position="66"/>
    </location>
</feature>
<accession>A0ABY2X4G8</accession>
<evidence type="ECO:0000256" key="6">
    <source>
        <dbReference type="ARBA" id="ARBA00022989"/>
    </source>
</evidence>
<dbReference type="PANTHER" id="PTHR36838">
    <property type="entry name" value="AUXIN EFFLUX CARRIER FAMILY PROTEIN"/>
    <property type="match status" value="1"/>
</dbReference>
<evidence type="ECO:0000256" key="4">
    <source>
        <dbReference type="ARBA" id="ARBA00022475"/>
    </source>
</evidence>
<dbReference type="InterPro" id="IPR004776">
    <property type="entry name" value="Mem_transp_PIN-like"/>
</dbReference>
<feature type="transmembrane region" description="Helical" evidence="8">
    <location>
        <begin position="108"/>
        <end position="129"/>
    </location>
</feature>
<feature type="transmembrane region" description="Helical" evidence="8">
    <location>
        <begin position="176"/>
        <end position="197"/>
    </location>
</feature>